<dbReference type="GO" id="GO:0051539">
    <property type="term" value="F:4 iron, 4 sulfur cluster binding"/>
    <property type="evidence" value="ECO:0007669"/>
    <property type="project" value="UniProtKB-KW"/>
</dbReference>
<evidence type="ECO:0000256" key="8">
    <source>
        <dbReference type="ARBA" id="ARBA00023014"/>
    </source>
</evidence>
<evidence type="ECO:0000256" key="4">
    <source>
        <dbReference type="ARBA" id="ARBA00022723"/>
    </source>
</evidence>
<dbReference type="Proteomes" id="UP000388235">
    <property type="component" value="Chromosome"/>
</dbReference>
<dbReference type="Gene3D" id="1.10.1060.10">
    <property type="entry name" value="Alpha-helical ferredoxin"/>
    <property type="match status" value="1"/>
</dbReference>
<keyword evidence="2" id="KW-0004">4Fe-4S</keyword>
<gene>
    <name evidence="15" type="ORF">GH975_11935</name>
</gene>
<keyword evidence="8" id="KW-0411">Iron-sulfur</keyword>
<dbReference type="Gene3D" id="1.10.45.10">
    <property type="entry name" value="Vanillyl-alcohol Oxidase, Chain A, domain 4"/>
    <property type="match status" value="1"/>
</dbReference>
<sequence>MTLPAANAVLITDFINALIQAGFRGECHQDRAHRLVMSTDNSVYQVDPQAVIYPISEGDLKTLMSVANQPAFMGIQFAPRGGGTGTNGQSLNSCVTVDTSRHLNKIIDIDVEAQHVWVQPGVVLDQLNAALAPHGLFFPPNVSTSSRATIGGMVGTDASGKGSRLYGKTSDYVESMQIVLSDASVLMTRSMQGISERAEAAVTQLKQSVSNNLDEIERRFPKMNRGLTGYNLKQAWDGEALNLNYLFAGSEGSLGLTQRIQLRVVPLPKVVKLVSVGYDDFMLALRDVTQLVPFDPESVEILDDKIMGLAKSDASWHQISDIFGGDTLAAVNFVEFVGEDDASVDAQVKALVDSLSARKGQPGAPVSWTMARDEAQRKALWNIRKKAVGLLGALQGKRRALPFVEDTAVPPDVLADFVAEFRAVLDQQGVAYGMFGHADVGCLHVRPTLDMTDPEDEARLRLISDRVKDLCLKYGGLLWGEHGKGFRGEFSPEFFGPVLWAELQKIKAAFDPDNRFNPGKIVVPSNDIALIAIDEPPMRGHFDRDIAPAQQTGFETAIKCNGNGLCFGWDADEAMCPSYKLSRDRTRSPKGRAMLLKEWRRLQSLGDSAALAELEPQLAQSLDDCLSCKSCTGSCPVKVNIPDMKSQFLQHWHQTRRRPLRDRLLAGLEPMGLWLSKVPTLSNLAMRVAAPVIRAAGLTELPMFSRETASAVLRKHGIAPFAYSQLDNAPDNAVVLVQDSFTSFFDTAVLDASIQVLKALGYTVIATPIHANGKGLHVKGMRTAFREVAATNQAMFERLNASGLPLIGIEGVVNLIGRSEACDAGLAGWHVQGLQEFLVTQSLPARLNGISAPELFAHCTEKTALGSMTADWQAVFSALGATLPVAQVGCCGMSGVYGHETEHRDGAVKLFNMSWGDKVSADSLVTGFSCRCQVKAIQGTRPRHPIEWIAEQLAAPER</sequence>
<dbReference type="InterPro" id="IPR016166">
    <property type="entry name" value="FAD-bd_PCMH"/>
</dbReference>
<dbReference type="InterPro" id="IPR016169">
    <property type="entry name" value="FAD-bd_PCMH_sub2"/>
</dbReference>
<dbReference type="GO" id="GO:0008720">
    <property type="term" value="F:D-lactate dehydrogenase (NAD+) activity"/>
    <property type="evidence" value="ECO:0007669"/>
    <property type="project" value="TreeGrafter"/>
</dbReference>
<dbReference type="InterPro" id="IPR036318">
    <property type="entry name" value="FAD-bd_PCMH-like_sf"/>
</dbReference>
<evidence type="ECO:0000256" key="11">
    <source>
        <dbReference type="ARBA" id="ARBA00060924"/>
    </source>
</evidence>
<protein>
    <recommendedName>
        <fullName evidence="12">D-2-hydroxyglutarate dehydrogenase</fullName>
        <ecNumber evidence="9">1.1.99.39</ecNumber>
    </recommendedName>
</protein>
<keyword evidence="6" id="KW-0560">Oxidoreductase</keyword>
<dbReference type="PANTHER" id="PTHR11748">
    <property type="entry name" value="D-LACTATE DEHYDROGENASE"/>
    <property type="match status" value="1"/>
</dbReference>
<dbReference type="SUPFAM" id="SSF55103">
    <property type="entry name" value="FAD-linked oxidases, C-terminal domain"/>
    <property type="match status" value="1"/>
</dbReference>
<dbReference type="Gene3D" id="3.30.465.10">
    <property type="match status" value="1"/>
</dbReference>
<feature type="domain" description="FAD-binding PCMH-type" evidence="14">
    <location>
        <begin position="44"/>
        <end position="267"/>
    </location>
</feature>
<evidence type="ECO:0000256" key="1">
    <source>
        <dbReference type="ARBA" id="ARBA00001974"/>
    </source>
</evidence>
<dbReference type="InterPro" id="IPR004113">
    <property type="entry name" value="FAD-bd_oxidored_4_C"/>
</dbReference>
<organism evidence="15 16">
    <name type="scientific">Litorivicinus lipolyticus</name>
    <dbReference type="NCBI Taxonomy" id="418701"/>
    <lineage>
        <taxon>Bacteria</taxon>
        <taxon>Pseudomonadati</taxon>
        <taxon>Pseudomonadota</taxon>
        <taxon>Gammaproteobacteria</taxon>
        <taxon>Oceanospirillales</taxon>
        <taxon>Litorivicinaceae</taxon>
        <taxon>Litorivicinus</taxon>
    </lineage>
</organism>
<dbReference type="InterPro" id="IPR016164">
    <property type="entry name" value="FAD-linked_Oxase-like_C"/>
</dbReference>
<dbReference type="OrthoDB" id="9811557at2"/>
<dbReference type="PANTHER" id="PTHR11748:SF119">
    <property type="entry name" value="D-2-HYDROXYGLUTARATE DEHYDROGENASE"/>
    <property type="match status" value="1"/>
</dbReference>
<dbReference type="PROSITE" id="PS51379">
    <property type="entry name" value="4FE4S_FER_2"/>
    <property type="match status" value="1"/>
</dbReference>
<keyword evidence="3" id="KW-0285">Flavoprotein</keyword>
<dbReference type="Pfam" id="PF02913">
    <property type="entry name" value="FAD-oxidase_C"/>
    <property type="match status" value="1"/>
</dbReference>
<evidence type="ECO:0000256" key="2">
    <source>
        <dbReference type="ARBA" id="ARBA00022485"/>
    </source>
</evidence>
<keyword evidence="5" id="KW-0274">FAD</keyword>
<dbReference type="InterPro" id="IPR016171">
    <property type="entry name" value="Vanillyl_alc_oxidase_C-sub2"/>
</dbReference>
<dbReference type="PROSITE" id="PS51387">
    <property type="entry name" value="FAD_PCMH"/>
    <property type="match status" value="1"/>
</dbReference>
<dbReference type="InterPro" id="IPR017900">
    <property type="entry name" value="4Fe4S_Fe_S_CS"/>
</dbReference>
<dbReference type="GO" id="GO:1903457">
    <property type="term" value="P:lactate catabolic process"/>
    <property type="evidence" value="ECO:0007669"/>
    <property type="project" value="TreeGrafter"/>
</dbReference>
<reference evidence="15 16" key="1">
    <citation type="submission" date="2019-11" db="EMBL/GenBank/DDBJ databases">
        <authorList>
            <person name="Khan S.A."/>
            <person name="Jeon C.O."/>
            <person name="Chun B.H."/>
        </authorList>
    </citation>
    <scope>NUCLEOTIDE SEQUENCE [LARGE SCALE GENOMIC DNA]</scope>
    <source>
        <strain evidence="15 16">IMCC 1097</strain>
    </source>
</reference>
<keyword evidence="16" id="KW-1185">Reference proteome</keyword>
<comment type="similarity">
    <text evidence="11">In the N-terminal section; belongs to the FAD-binding oxidoreductase/transferase type 4 family.</text>
</comment>
<evidence type="ECO:0000256" key="10">
    <source>
        <dbReference type="ARBA" id="ARBA00051291"/>
    </source>
</evidence>
<evidence type="ECO:0000313" key="15">
    <source>
        <dbReference type="EMBL" id="QGG81237.1"/>
    </source>
</evidence>
<dbReference type="GO" id="GO:0004458">
    <property type="term" value="F:D-lactate dehydrogenase (cytochrome) activity"/>
    <property type="evidence" value="ECO:0007669"/>
    <property type="project" value="TreeGrafter"/>
</dbReference>
<evidence type="ECO:0000256" key="3">
    <source>
        <dbReference type="ARBA" id="ARBA00022630"/>
    </source>
</evidence>
<dbReference type="GO" id="GO:0046872">
    <property type="term" value="F:metal ion binding"/>
    <property type="evidence" value="ECO:0007669"/>
    <property type="project" value="UniProtKB-KW"/>
</dbReference>
<evidence type="ECO:0000256" key="12">
    <source>
        <dbReference type="ARBA" id="ARBA00067680"/>
    </source>
</evidence>
<dbReference type="Pfam" id="PF01565">
    <property type="entry name" value="FAD_binding_4"/>
    <property type="match status" value="1"/>
</dbReference>
<evidence type="ECO:0000256" key="6">
    <source>
        <dbReference type="ARBA" id="ARBA00023002"/>
    </source>
</evidence>
<dbReference type="InterPro" id="IPR017896">
    <property type="entry name" value="4Fe4S_Fe-S-bd"/>
</dbReference>
<dbReference type="FunFam" id="3.30.70.2740:FF:000003">
    <property type="entry name" value="Oxidoreductase, FAD-binding, putative"/>
    <property type="match status" value="1"/>
</dbReference>
<dbReference type="InterPro" id="IPR009051">
    <property type="entry name" value="Helical_ferredxn"/>
</dbReference>
<feature type="domain" description="4Fe-4S ferredoxin-type" evidence="13">
    <location>
        <begin position="616"/>
        <end position="647"/>
    </location>
</feature>
<dbReference type="SUPFAM" id="SSF56176">
    <property type="entry name" value="FAD-binding/transporter-associated domain-like"/>
    <property type="match status" value="1"/>
</dbReference>
<keyword evidence="7" id="KW-0408">Iron</keyword>
<dbReference type="PROSITE" id="PS00198">
    <property type="entry name" value="4FE4S_FER_1"/>
    <property type="match status" value="1"/>
</dbReference>
<dbReference type="SUPFAM" id="SSF46548">
    <property type="entry name" value="alpha-helical ferredoxin"/>
    <property type="match status" value="1"/>
</dbReference>
<accession>A0A5Q2QGW7</accession>
<dbReference type="EMBL" id="CP045871">
    <property type="protein sequence ID" value="QGG81237.1"/>
    <property type="molecule type" value="Genomic_DNA"/>
</dbReference>
<dbReference type="Pfam" id="PF13183">
    <property type="entry name" value="Fer4_8"/>
    <property type="match status" value="1"/>
</dbReference>
<evidence type="ECO:0000259" key="13">
    <source>
        <dbReference type="PROSITE" id="PS51379"/>
    </source>
</evidence>
<keyword evidence="4" id="KW-0479">Metal-binding</keyword>
<name>A0A5Q2QGW7_9GAMM</name>
<dbReference type="InterPro" id="IPR006094">
    <property type="entry name" value="Oxid_FAD_bind_N"/>
</dbReference>
<evidence type="ECO:0000256" key="7">
    <source>
        <dbReference type="ARBA" id="ARBA00023004"/>
    </source>
</evidence>
<dbReference type="RefSeq" id="WP_153714740.1">
    <property type="nucleotide sequence ID" value="NZ_CP045871.1"/>
</dbReference>
<evidence type="ECO:0000256" key="5">
    <source>
        <dbReference type="ARBA" id="ARBA00022827"/>
    </source>
</evidence>
<evidence type="ECO:0000256" key="9">
    <source>
        <dbReference type="ARBA" id="ARBA00039003"/>
    </source>
</evidence>
<dbReference type="Gene3D" id="3.30.70.2740">
    <property type="match status" value="1"/>
</dbReference>
<comment type="cofactor">
    <cofactor evidence="1">
        <name>FAD</name>
        <dbReference type="ChEBI" id="CHEBI:57692"/>
    </cofactor>
</comment>
<evidence type="ECO:0000313" key="16">
    <source>
        <dbReference type="Proteomes" id="UP000388235"/>
    </source>
</evidence>
<evidence type="ECO:0000259" key="14">
    <source>
        <dbReference type="PROSITE" id="PS51387"/>
    </source>
</evidence>
<dbReference type="KEGG" id="llp:GH975_11935"/>
<proteinExistence type="inferred from homology"/>
<dbReference type="EC" id="1.1.99.39" evidence="9"/>
<dbReference type="GO" id="GO:0051990">
    <property type="term" value="F:(R)-2-hydroxyglutarate dehydrogenase activity"/>
    <property type="evidence" value="ECO:0007669"/>
    <property type="project" value="UniProtKB-EC"/>
</dbReference>
<dbReference type="GO" id="GO:0071949">
    <property type="term" value="F:FAD binding"/>
    <property type="evidence" value="ECO:0007669"/>
    <property type="project" value="InterPro"/>
</dbReference>
<dbReference type="AlphaFoldDB" id="A0A5Q2QGW7"/>
<comment type="catalytic activity">
    <reaction evidence="10">
        <text>(R)-2-hydroxyglutarate + A = 2-oxoglutarate + AH2</text>
        <dbReference type="Rhea" id="RHEA:38295"/>
        <dbReference type="ChEBI" id="CHEBI:13193"/>
        <dbReference type="ChEBI" id="CHEBI:15801"/>
        <dbReference type="ChEBI" id="CHEBI:16810"/>
        <dbReference type="ChEBI" id="CHEBI:17499"/>
        <dbReference type="EC" id="1.1.99.39"/>
    </reaction>
    <physiologicalReaction direction="left-to-right" evidence="10">
        <dbReference type="Rhea" id="RHEA:38296"/>
    </physiologicalReaction>
</comment>